<accession>E1ZGN3</accession>
<feature type="region of interest" description="Disordered" evidence="1">
    <location>
        <begin position="154"/>
        <end position="175"/>
    </location>
</feature>
<dbReference type="PANTHER" id="PTHR14659">
    <property type="entry name" value="ALPHA- AND GAMMA-ADAPTIN-BINDING PROTEIN P34"/>
    <property type="match status" value="1"/>
</dbReference>
<dbReference type="EMBL" id="GL433846">
    <property type="protein sequence ID" value="EFN54966.1"/>
    <property type="molecule type" value="Genomic_DNA"/>
</dbReference>
<dbReference type="SUPFAM" id="SSF52540">
    <property type="entry name" value="P-loop containing nucleoside triphosphate hydrolases"/>
    <property type="match status" value="1"/>
</dbReference>
<keyword evidence="3" id="KW-1185">Reference proteome</keyword>
<feature type="compositionally biased region" description="Low complexity" evidence="1">
    <location>
        <begin position="156"/>
        <end position="175"/>
    </location>
</feature>
<evidence type="ECO:0000313" key="3">
    <source>
        <dbReference type="Proteomes" id="UP000008141"/>
    </source>
</evidence>
<dbReference type="Pfam" id="PF10199">
    <property type="entry name" value="Adaptin_binding"/>
    <property type="match status" value="1"/>
</dbReference>
<dbReference type="STRING" id="554065.E1ZGN3"/>
<dbReference type="KEGG" id="cvr:CHLNCDRAFT_134739"/>
<organism evidence="3">
    <name type="scientific">Chlorella variabilis</name>
    <name type="common">Green alga</name>
    <dbReference type="NCBI Taxonomy" id="554065"/>
    <lineage>
        <taxon>Eukaryota</taxon>
        <taxon>Viridiplantae</taxon>
        <taxon>Chlorophyta</taxon>
        <taxon>core chlorophytes</taxon>
        <taxon>Trebouxiophyceae</taxon>
        <taxon>Chlorellales</taxon>
        <taxon>Chlorellaceae</taxon>
        <taxon>Chlorella clade</taxon>
        <taxon>Chlorella</taxon>
    </lineage>
</organism>
<dbReference type="InParanoid" id="E1ZGN3"/>
<dbReference type="OMA" id="YGWTIDT"/>
<protein>
    <submittedName>
        <fullName evidence="2">Uncharacterized protein</fullName>
    </submittedName>
</protein>
<dbReference type="InterPro" id="IPR027417">
    <property type="entry name" value="P-loop_NTPase"/>
</dbReference>
<dbReference type="FunCoup" id="E1ZGN3">
    <property type="interactions" value="1195"/>
</dbReference>
<dbReference type="Proteomes" id="UP000008141">
    <property type="component" value="Unassembled WGS sequence"/>
</dbReference>
<feature type="region of interest" description="Disordered" evidence="1">
    <location>
        <begin position="190"/>
        <end position="240"/>
    </location>
</feature>
<gene>
    <name evidence="2" type="ORF">CHLNCDRAFT_134739</name>
</gene>
<dbReference type="RefSeq" id="XP_005847068.1">
    <property type="nucleotide sequence ID" value="XM_005847006.1"/>
</dbReference>
<dbReference type="AlphaFoldDB" id="E1ZGN3"/>
<feature type="compositionally biased region" description="Acidic residues" evidence="1">
    <location>
        <begin position="319"/>
        <end position="332"/>
    </location>
</feature>
<sequence>MTASESSGRILLLGASGVGKHRLLQSIRGQETVRQPDATYPWRLDNKYYTADVQFDVRHVDQCAELELESAGYEAVVIVFDAGRQASFDSVQRWYEAAGGGEAELGVQLAVGTREDGLPRSTKGEPAKPSWLVAAEKWCTEQLVEYVETWSTTERQQQPAQEAASSGQGSEGASGVQRIREALEAHMWPGLRLKPNPRHGVAAAAESLSQEASDAEVEEAEPAPATNGVRSGGSSSSPRAAQDLSFTDYLRDPDEAVAAAGIAGGQPTGGEGFGVEEMEQMEQLLAQITSHRSQLSQLPDVQRRKAATAMLMRLMEVMGMDEEEEEEEEEEGDQHAGSREE</sequence>
<name>E1ZGN3_CHLVA</name>
<dbReference type="eggNOG" id="KOG4273">
    <property type="taxonomic scope" value="Eukaryota"/>
</dbReference>
<evidence type="ECO:0000256" key="1">
    <source>
        <dbReference type="SAM" id="MobiDB-lite"/>
    </source>
</evidence>
<dbReference type="GeneID" id="17354499"/>
<feature type="region of interest" description="Disordered" evidence="1">
    <location>
        <begin position="319"/>
        <end position="341"/>
    </location>
</feature>
<dbReference type="OrthoDB" id="10261384at2759"/>
<evidence type="ECO:0000313" key="2">
    <source>
        <dbReference type="EMBL" id="EFN54966.1"/>
    </source>
</evidence>
<proteinExistence type="predicted"/>
<dbReference type="Gene3D" id="3.40.50.11960">
    <property type="match status" value="1"/>
</dbReference>
<dbReference type="InterPro" id="IPR019341">
    <property type="entry name" value="Alpha/Gamma-adaptin-bd_p34"/>
</dbReference>
<dbReference type="PANTHER" id="PTHR14659:SF1">
    <property type="entry name" value="ALPHA- AND GAMMA-ADAPTIN-BINDING PROTEIN P34"/>
    <property type="match status" value="1"/>
</dbReference>
<feature type="compositionally biased region" description="Low complexity" evidence="1">
    <location>
        <begin position="202"/>
        <end position="212"/>
    </location>
</feature>
<reference evidence="2 3" key="1">
    <citation type="journal article" date="2010" name="Plant Cell">
        <title>The Chlorella variabilis NC64A genome reveals adaptation to photosymbiosis, coevolution with viruses, and cryptic sex.</title>
        <authorList>
            <person name="Blanc G."/>
            <person name="Duncan G."/>
            <person name="Agarkova I."/>
            <person name="Borodovsky M."/>
            <person name="Gurnon J."/>
            <person name="Kuo A."/>
            <person name="Lindquist E."/>
            <person name="Lucas S."/>
            <person name="Pangilinan J."/>
            <person name="Polle J."/>
            <person name="Salamov A."/>
            <person name="Terry A."/>
            <person name="Yamada T."/>
            <person name="Dunigan D.D."/>
            <person name="Grigoriev I.V."/>
            <person name="Claverie J.M."/>
            <person name="Van Etten J.L."/>
        </authorList>
    </citation>
    <scope>NUCLEOTIDE SEQUENCE [LARGE SCALE GENOMIC DNA]</scope>
    <source>
        <strain evidence="2 3">NC64A</strain>
    </source>
</reference>